<dbReference type="EMBL" id="VSSS01000014">
    <property type="protein sequence ID" value="TYL97893.1"/>
    <property type="molecule type" value="Genomic_DNA"/>
</dbReference>
<dbReference type="InterPro" id="IPR018060">
    <property type="entry name" value="HTH_AraC"/>
</dbReference>
<evidence type="ECO:0000256" key="4">
    <source>
        <dbReference type="SAM" id="MobiDB-lite"/>
    </source>
</evidence>
<keyword evidence="1" id="KW-0805">Transcription regulation</keyword>
<dbReference type="Gene3D" id="1.10.10.60">
    <property type="entry name" value="Homeodomain-like"/>
    <property type="match status" value="2"/>
</dbReference>
<keyword evidence="3" id="KW-0804">Transcription</keyword>
<feature type="domain" description="HTH araC/xylS-type" evidence="5">
    <location>
        <begin position="234"/>
        <end position="332"/>
    </location>
</feature>
<comment type="caution">
    <text evidence="6">The sequence shown here is derived from an EMBL/GenBank/DDBJ whole genome shotgun (WGS) entry which is preliminary data.</text>
</comment>
<dbReference type="SUPFAM" id="SSF46689">
    <property type="entry name" value="Homeodomain-like"/>
    <property type="match status" value="2"/>
</dbReference>
<dbReference type="SMART" id="SM00342">
    <property type="entry name" value="HTH_ARAC"/>
    <property type="match status" value="1"/>
</dbReference>
<dbReference type="InterPro" id="IPR050204">
    <property type="entry name" value="AraC_XylS_family_regulators"/>
</dbReference>
<evidence type="ECO:0000313" key="6">
    <source>
        <dbReference type="EMBL" id="TYL97893.1"/>
    </source>
</evidence>
<dbReference type="Proteomes" id="UP000324758">
    <property type="component" value="Unassembled WGS sequence"/>
</dbReference>
<keyword evidence="2" id="KW-0238">DNA-binding</keyword>
<name>A0A5D3KXP3_9BRAD</name>
<evidence type="ECO:0000259" key="5">
    <source>
        <dbReference type="PROSITE" id="PS01124"/>
    </source>
</evidence>
<protein>
    <submittedName>
        <fullName evidence="6">Helix-turn-helix transcriptional regulator</fullName>
    </submittedName>
</protein>
<feature type="compositionally biased region" description="Basic and acidic residues" evidence="4">
    <location>
        <begin position="25"/>
        <end position="37"/>
    </location>
</feature>
<dbReference type="PROSITE" id="PS01124">
    <property type="entry name" value="HTH_ARAC_FAMILY_2"/>
    <property type="match status" value="1"/>
</dbReference>
<dbReference type="PANTHER" id="PTHR46796">
    <property type="entry name" value="HTH-TYPE TRANSCRIPTIONAL ACTIVATOR RHAS-RELATED"/>
    <property type="match status" value="1"/>
</dbReference>
<dbReference type="GO" id="GO:0043565">
    <property type="term" value="F:sequence-specific DNA binding"/>
    <property type="evidence" value="ECO:0007669"/>
    <property type="project" value="InterPro"/>
</dbReference>
<proteinExistence type="predicted"/>
<dbReference type="PANTHER" id="PTHR46796:SF14">
    <property type="entry name" value="TRANSCRIPTIONAL REGULATORY PROTEIN"/>
    <property type="match status" value="1"/>
</dbReference>
<dbReference type="InterPro" id="IPR009057">
    <property type="entry name" value="Homeodomain-like_sf"/>
</dbReference>
<feature type="compositionally biased region" description="Polar residues" evidence="4">
    <location>
        <begin position="1"/>
        <end position="19"/>
    </location>
</feature>
<keyword evidence="7" id="KW-1185">Reference proteome</keyword>
<organism evidence="6 7">
    <name type="scientific">Bradyrhizobium rifense</name>
    <dbReference type="NCBI Taxonomy" id="515499"/>
    <lineage>
        <taxon>Bacteria</taxon>
        <taxon>Pseudomonadati</taxon>
        <taxon>Pseudomonadota</taxon>
        <taxon>Alphaproteobacteria</taxon>
        <taxon>Hyphomicrobiales</taxon>
        <taxon>Nitrobacteraceae</taxon>
        <taxon>Bradyrhizobium</taxon>
    </lineage>
</organism>
<dbReference type="OrthoDB" id="9793400at2"/>
<dbReference type="AlphaFoldDB" id="A0A5D3KXP3"/>
<dbReference type="Pfam" id="PF12833">
    <property type="entry name" value="HTH_18"/>
    <property type="match status" value="1"/>
</dbReference>
<dbReference type="GO" id="GO:0003700">
    <property type="term" value="F:DNA-binding transcription factor activity"/>
    <property type="evidence" value="ECO:0007669"/>
    <property type="project" value="InterPro"/>
</dbReference>
<evidence type="ECO:0000256" key="1">
    <source>
        <dbReference type="ARBA" id="ARBA00023015"/>
    </source>
</evidence>
<feature type="region of interest" description="Disordered" evidence="4">
    <location>
        <begin position="1"/>
        <end position="37"/>
    </location>
</feature>
<sequence>MISSNFSPTAATLSGSSRSHQNRHRPNDRTGSHSMDEHRTYGDAVAHSHGLDGSPALVTRSLPKAQIGITRIICGPEHIGMKATIPAEDTFIAALHLTEVAHHELWSNERPVISQGYAANSLRIVNLGAEFASYVGSPHEALSFYIPRSVLNDFTEEAGNPPVVDLHCKPGLVDPVVAHLGAALLPALERPAEASSLFVDHVTLALLAHLSKRYGGVVQRETARPRGLSLIQNQRAKEYLARNLSRDILVADVAKACGLSRNHFIRSFRMTTGMTPHKWLQLRRIEQAKTLLLESSMATAEIAVDCGFADQSHLTRVFTRLVGMPPSAWRREHKGRKTIGCVASNGKQGWPDGPQ</sequence>
<reference evidence="6 7" key="1">
    <citation type="submission" date="2019-08" db="EMBL/GenBank/DDBJ databases">
        <title>Bradyrhizobium hipponensis sp. nov., a rhizobium isolated from a Lupinus angustifolius root nodule in Tunisia.</title>
        <authorList>
            <person name="Off K."/>
            <person name="Rejili M."/>
            <person name="Mars M."/>
            <person name="Brachmann A."/>
            <person name="Marin M."/>
        </authorList>
    </citation>
    <scope>NUCLEOTIDE SEQUENCE [LARGE SCALE GENOMIC DNA]</scope>
    <source>
        <strain evidence="6 7">CTAW71</strain>
    </source>
</reference>
<evidence type="ECO:0000313" key="7">
    <source>
        <dbReference type="Proteomes" id="UP000324758"/>
    </source>
</evidence>
<accession>A0A5D3KXP3</accession>
<evidence type="ECO:0000256" key="2">
    <source>
        <dbReference type="ARBA" id="ARBA00023125"/>
    </source>
</evidence>
<evidence type="ECO:0000256" key="3">
    <source>
        <dbReference type="ARBA" id="ARBA00023163"/>
    </source>
</evidence>
<gene>
    <name evidence="6" type="ORF">FXB40_08325</name>
</gene>